<evidence type="ECO:0000313" key="3">
    <source>
        <dbReference type="EMBL" id="MDT0647324.1"/>
    </source>
</evidence>
<dbReference type="InterPro" id="IPR025698">
    <property type="entry name" value="2TM_dom"/>
</dbReference>
<comment type="caution">
    <text evidence="3">The sequence shown here is derived from an EMBL/GenBank/DDBJ whole genome shotgun (WGS) entry which is preliminary data.</text>
</comment>
<dbReference type="Proteomes" id="UP001245285">
    <property type="component" value="Unassembled WGS sequence"/>
</dbReference>
<dbReference type="EMBL" id="JAVRHO010000015">
    <property type="protein sequence ID" value="MDT0647324.1"/>
    <property type="molecule type" value="Genomic_DNA"/>
</dbReference>
<protein>
    <submittedName>
        <fullName evidence="3">2TM domain-containing protein</fullName>
    </submittedName>
</protein>
<keyword evidence="4" id="KW-1185">Reference proteome</keyword>
<dbReference type="RefSeq" id="WP_311495435.1">
    <property type="nucleotide sequence ID" value="NZ_JAVRHO010000015.1"/>
</dbReference>
<keyword evidence="1" id="KW-0472">Membrane</keyword>
<feature type="transmembrane region" description="Helical" evidence="1">
    <location>
        <begin position="28"/>
        <end position="45"/>
    </location>
</feature>
<name>A0ABU3CLV0_9FLAO</name>
<reference evidence="3 4" key="1">
    <citation type="submission" date="2023-09" db="EMBL/GenBank/DDBJ databases">
        <authorList>
            <person name="Rey-Velasco X."/>
        </authorList>
    </citation>
    <scope>NUCLEOTIDE SEQUENCE [LARGE SCALE GENOMIC DNA]</scope>
    <source>
        <strain evidence="3 4">F260</strain>
    </source>
</reference>
<evidence type="ECO:0000256" key="1">
    <source>
        <dbReference type="SAM" id="Phobius"/>
    </source>
</evidence>
<sequence length="108" mass="13278">MMEKMEEHTKEDFNYKSAKKKVKDIKGFYIHLLLYILVNIVLFVLGNREEGVWESHRRYLELHHFFLWGIGLFIHWASVFGPNKLLGKNWEERKVKELMEKEKRRNWK</sequence>
<accession>A0ABU3CLV0</accession>
<organism evidence="3 4">
    <name type="scientific">Autumnicola lenta</name>
    <dbReference type="NCBI Taxonomy" id="3075593"/>
    <lineage>
        <taxon>Bacteria</taxon>
        <taxon>Pseudomonadati</taxon>
        <taxon>Bacteroidota</taxon>
        <taxon>Flavobacteriia</taxon>
        <taxon>Flavobacteriales</taxon>
        <taxon>Flavobacteriaceae</taxon>
        <taxon>Autumnicola</taxon>
    </lineage>
</organism>
<feature type="domain" description="2TM" evidence="2">
    <location>
        <begin position="17"/>
        <end position="100"/>
    </location>
</feature>
<evidence type="ECO:0000259" key="2">
    <source>
        <dbReference type="Pfam" id="PF13239"/>
    </source>
</evidence>
<feature type="transmembrane region" description="Helical" evidence="1">
    <location>
        <begin position="65"/>
        <end position="86"/>
    </location>
</feature>
<keyword evidence="1" id="KW-0812">Transmembrane</keyword>
<gene>
    <name evidence="3" type="ORF">RM545_11545</name>
</gene>
<dbReference type="Pfam" id="PF13239">
    <property type="entry name" value="2TM"/>
    <property type="match status" value="1"/>
</dbReference>
<keyword evidence="1" id="KW-1133">Transmembrane helix</keyword>
<proteinExistence type="predicted"/>
<evidence type="ECO:0000313" key="4">
    <source>
        <dbReference type="Proteomes" id="UP001245285"/>
    </source>
</evidence>